<dbReference type="EMBL" id="PYGD01000010">
    <property type="protein sequence ID" value="PSK89863.1"/>
    <property type="molecule type" value="Genomic_DNA"/>
</dbReference>
<dbReference type="PANTHER" id="PTHR30294">
    <property type="entry name" value="MEMBRANE COMPONENT OF ABC TRANSPORTER YHHJ-RELATED"/>
    <property type="match status" value="1"/>
</dbReference>
<feature type="transmembrane region" description="Helical" evidence="6">
    <location>
        <begin position="286"/>
        <end position="309"/>
    </location>
</feature>
<keyword evidence="2" id="KW-1003">Cell membrane</keyword>
<evidence type="ECO:0000259" key="7">
    <source>
        <dbReference type="Pfam" id="PF12698"/>
    </source>
</evidence>
<evidence type="ECO:0000256" key="3">
    <source>
        <dbReference type="ARBA" id="ARBA00022692"/>
    </source>
</evidence>
<dbReference type="Proteomes" id="UP000240572">
    <property type="component" value="Unassembled WGS sequence"/>
</dbReference>
<dbReference type="InterPro" id="IPR051449">
    <property type="entry name" value="ABC-2_transporter_component"/>
</dbReference>
<keyword evidence="9" id="KW-1185">Reference proteome</keyword>
<evidence type="ECO:0000256" key="1">
    <source>
        <dbReference type="ARBA" id="ARBA00004651"/>
    </source>
</evidence>
<comment type="caution">
    <text evidence="8">The sequence shown here is derived from an EMBL/GenBank/DDBJ whole genome shotgun (WGS) entry which is preliminary data.</text>
</comment>
<proteinExistence type="predicted"/>
<name>A0A2P8CY21_9BACT</name>
<evidence type="ECO:0000313" key="8">
    <source>
        <dbReference type="EMBL" id="PSK89863.1"/>
    </source>
</evidence>
<evidence type="ECO:0000256" key="5">
    <source>
        <dbReference type="ARBA" id="ARBA00023136"/>
    </source>
</evidence>
<feature type="transmembrane region" description="Helical" evidence="6">
    <location>
        <begin position="205"/>
        <end position="225"/>
    </location>
</feature>
<keyword evidence="5 6" id="KW-0472">Membrane</keyword>
<sequence>MPAALIIVMAIVQDAPYKEYQEVKFEILVVNKDKGSVGDKIIEGLRQNKSFVVIREAAGKPLDEALLKQQLHDGKYQMGIVIPENATRSLVNVSNLLANEIAGSAGLSTALPVSGTTDSASVQLLFDPVVKPAFRSSLNYALNQYLTQVKIEILLERMSRMNGDTVSAGKHLPVASLNVLSVQEERLGDRNQKNPVLTNSVQHNVPAWAIFGMFLIVVPLSGNMIRERDEGSAVRIQLIPMATKRVGLGKIVFYIMVCMLQFFVMLLVGIYLLPLFGLAPLHLGPYPLTLIPMAFAIAFAAVGFGYFIGSVFKTANQAMPCGAISVVLFSAIGGVWVPVEILPALMRKVALASPLYWSLEGVNEVLLRGKGMEGILLPFSILIIIGAALSILPVFWAKK</sequence>
<reference evidence="8 9" key="1">
    <citation type="submission" date="2018-03" db="EMBL/GenBank/DDBJ databases">
        <title>Genomic Encyclopedia of Type Strains, Phase III (KMG-III): the genomes of soil and plant-associated and newly described type strains.</title>
        <authorList>
            <person name="Whitman W."/>
        </authorList>
    </citation>
    <scope>NUCLEOTIDE SEQUENCE [LARGE SCALE GENOMIC DNA]</scope>
    <source>
        <strain evidence="8 9">CGMCC 1.12700</strain>
    </source>
</reference>
<keyword evidence="3 6" id="KW-0812">Transmembrane</keyword>
<dbReference type="GO" id="GO:0140359">
    <property type="term" value="F:ABC-type transporter activity"/>
    <property type="evidence" value="ECO:0007669"/>
    <property type="project" value="InterPro"/>
</dbReference>
<gene>
    <name evidence="8" type="ORF">B0I18_110164</name>
</gene>
<dbReference type="AlphaFoldDB" id="A0A2P8CY21"/>
<feature type="domain" description="ABC-2 type transporter transmembrane" evidence="7">
    <location>
        <begin position="2"/>
        <end position="392"/>
    </location>
</feature>
<dbReference type="InterPro" id="IPR013525">
    <property type="entry name" value="ABC2_TM"/>
</dbReference>
<dbReference type="Gene3D" id="3.40.1710.10">
    <property type="entry name" value="abc type-2 transporter like domain"/>
    <property type="match status" value="1"/>
</dbReference>
<dbReference type="PANTHER" id="PTHR30294:SF38">
    <property type="entry name" value="TRANSPORT PERMEASE PROTEIN"/>
    <property type="match status" value="1"/>
</dbReference>
<protein>
    <submittedName>
        <fullName evidence="8">ABC-2 type transport system permease protein</fullName>
    </submittedName>
</protein>
<evidence type="ECO:0000256" key="2">
    <source>
        <dbReference type="ARBA" id="ARBA00022475"/>
    </source>
</evidence>
<dbReference type="GO" id="GO:0005886">
    <property type="term" value="C:plasma membrane"/>
    <property type="evidence" value="ECO:0007669"/>
    <property type="project" value="UniProtKB-SubCell"/>
</dbReference>
<keyword evidence="4 6" id="KW-1133">Transmembrane helix</keyword>
<dbReference type="Pfam" id="PF12698">
    <property type="entry name" value="ABC2_membrane_3"/>
    <property type="match status" value="1"/>
</dbReference>
<feature type="transmembrane region" description="Helical" evidence="6">
    <location>
        <begin position="251"/>
        <end position="274"/>
    </location>
</feature>
<feature type="transmembrane region" description="Helical" evidence="6">
    <location>
        <begin position="375"/>
        <end position="397"/>
    </location>
</feature>
<organism evidence="8 9">
    <name type="scientific">Taibaiella chishuiensis</name>
    <dbReference type="NCBI Taxonomy" id="1434707"/>
    <lineage>
        <taxon>Bacteria</taxon>
        <taxon>Pseudomonadati</taxon>
        <taxon>Bacteroidota</taxon>
        <taxon>Chitinophagia</taxon>
        <taxon>Chitinophagales</taxon>
        <taxon>Chitinophagaceae</taxon>
        <taxon>Taibaiella</taxon>
    </lineage>
</organism>
<comment type="subcellular location">
    <subcellularLocation>
        <location evidence="1">Cell membrane</location>
        <topology evidence="1">Multi-pass membrane protein</topology>
    </subcellularLocation>
</comment>
<accession>A0A2P8CY21</accession>
<evidence type="ECO:0000256" key="4">
    <source>
        <dbReference type="ARBA" id="ARBA00022989"/>
    </source>
</evidence>
<evidence type="ECO:0000256" key="6">
    <source>
        <dbReference type="SAM" id="Phobius"/>
    </source>
</evidence>
<feature type="transmembrane region" description="Helical" evidence="6">
    <location>
        <begin position="321"/>
        <end position="339"/>
    </location>
</feature>
<evidence type="ECO:0000313" key="9">
    <source>
        <dbReference type="Proteomes" id="UP000240572"/>
    </source>
</evidence>